<sequence length="44" mass="5151">MLKQYILLFSSLPLHLDEEKICHTKSIFDDNRIVRDTVSITAFV</sequence>
<name>A0ABU1TS41_9FLAO</name>
<organism evidence="1 2">
    <name type="scientific">Flavobacterium arsenatis</name>
    <dbReference type="NCBI Taxonomy" id="1484332"/>
    <lineage>
        <taxon>Bacteria</taxon>
        <taxon>Pseudomonadati</taxon>
        <taxon>Bacteroidota</taxon>
        <taxon>Flavobacteriia</taxon>
        <taxon>Flavobacteriales</taxon>
        <taxon>Flavobacteriaceae</taxon>
        <taxon>Flavobacterium</taxon>
    </lineage>
</organism>
<proteinExistence type="predicted"/>
<protein>
    <submittedName>
        <fullName evidence="1">Uncharacterized protein</fullName>
    </submittedName>
</protein>
<comment type="caution">
    <text evidence="1">The sequence shown here is derived from an EMBL/GenBank/DDBJ whole genome shotgun (WGS) entry which is preliminary data.</text>
</comment>
<keyword evidence="2" id="KW-1185">Reference proteome</keyword>
<dbReference type="Proteomes" id="UP001255185">
    <property type="component" value="Unassembled WGS sequence"/>
</dbReference>
<gene>
    <name evidence="1" type="ORF">J2X31_002678</name>
</gene>
<accession>A0ABU1TS41</accession>
<dbReference type="EMBL" id="JAVDVI010000012">
    <property type="protein sequence ID" value="MDR6968652.1"/>
    <property type="molecule type" value="Genomic_DNA"/>
</dbReference>
<reference evidence="1 2" key="1">
    <citation type="submission" date="2023-07" db="EMBL/GenBank/DDBJ databases">
        <title>Sorghum-associated microbial communities from plants grown in Nebraska, USA.</title>
        <authorList>
            <person name="Schachtman D."/>
        </authorList>
    </citation>
    <scope>NUCLEOTIDE SEQUENCE [LARGE SCALE GENOMIC DNA]</scope>
    <source>
        <strain evidence="1 2">3773</strain>
    </source>
</reference>
<evidence type="ECO:0000313" key="1">
    <source>
        <dbReference type="EMBL" id="MDR6968652.1"/>
    </source>
</evidence>
<evidence type="ECO:0000313" key="2">
    <source>
        <dbReference type="Proteomes" id="UP001255185"/>
    </source>
</evidence>